<keyword evidence="2" id="KW-0699">rRNA-binding</keyword>
<evidence type="ECO:0000256" key="7">
    <source>
        <dbReference type="SAM" id="MobiDB-lite"/>
    </source>
</evidence>
<dbReference type="PANTHER" id="PTHR36427">
    <property type="entry name" value="54S RIBOSOMAL PROTEIN L1, MITOCHONDRIAL"/>
    <property type="match status" value="1"/>
</dbReference>
<dbReference type="GO" id="GO:0006412">
    <property type="term" value="P:translation"/>
    <property type="evidence" value="ECO:0007669"/>
    <property type="project" value="InterPro"/>
</dbReference>
<dbReference type="PANTHER" id="PTHR36427:SF3">
    <property type="entry name" value="LARGE RIBOSOMAL SUBUNIT PROTEIN UL1M"/>
    <property type="match status" value="1"/>
</dbReference>
<dbReference type="CDD" id="cd00403">
    <property type="entry name" value="Ribosomal_L1"/>
    <property type="match status" value="1"/>
</dbReference>
<dbReference type="InterPro" id="IPR016095">
    <property type="entry name" value="Ribosomal_uL1_3-a/b-sand"/>
</dbReference>
<feature type="region of interest" description="Disordered" evidence="7">
    <location>
        <begin position="68"/>
        <end position="96"/>
    </location>
</feature>
<dbReference type="InterPro" id="IPR023674">
    <property type="entry name" value="Ribosomal_uL1-like"/>
</dbReference>
<dbReference type="HAMAP" id="MF_01318_B">
    <property type="entry name" value="Ribosomal_uL1_B"/>
    <property type="match status" value="1"/>
</dbReference>
<evidence type="ECO:0000256" key="4">
    <source>
        <dbReference type="ARBA" id="ARBA00022980"/>
    </source>
</evidence>
<dbReference type="Pfam" id="PF00687">
    <property type="entry name" value="Ribosomal_L1"/>
    <property type="match status" value="1"/>
</dbReference>
<dbReference type="EMBL" id="JALJOS010000019">
    <property type="protein sequence ID" value="KAK9827142.1"/>
    <property type="molecule type" value="Genomic_DNA"/>
</dbReference>
<comment type="caution">
    <text evidence="8">The sequence shown here is derived from an EMBL/GenBank/DDBJ whole genome shotgun (WGS) entry which is preliminary data.</text>
</comment>
<keyword evidence="4 6" id="KW-0689">Ribosomal protein</keyword>
<gene>
    <name evidence="8" type="ORF">WJX74_008060</name>
</gene>
<keyword evidence="3" id="KW-0694">RNA-binding</keyword>
<evidence type="ECO:0000256" key="6">
    <source>
        <dbReference type="RuleBase" id="RU000659"/>
    </source>
</evidence>
<keyword evidence="9" id="KW-1185">Reference proteome</keyword>
<evidence type="ECO:0000256" key="1">
    <source>
        <dbReference type="ARBA" id="ARBA00010531"/>
    </source>
</evidence>
<protein>
    <recommendedName>
        <fullName evidence="6">Ribosomal protein</fullName>
    </recommendedName>
</protein>
<dbReference type="NCBIfam" id="TIGR01169">
    <property type="entry name" value="rplA_bact"/>
    <property type="match status" value="1"/>
</dbReference>
<dbReference type="GO" id="GO:0019843">
    <property type="term" value="F:rRNA binding"/>
    <property type="evidence" value="ECO:0007669"/>
    <property type="project" value="UniProtKB-KW"/>
</dbReference>
<dbReference type="InterPro" id="IPR023673">
    <property type="entry name" value="Ribosomal_uL1_CS"/>
</dbReference>
<dbReference type="Gene3D" id="3.30.190.20">
    <property type="match status" value="1"/>
</dbReference>
<dbReference type="PROSITE" id="PS01199">
    <property type="entry name" value="RIBOSOMAL_L1"/>
    <property type="match status" value="1"/>
</dbReference>
<organism evidence="8 9">
    <name type="scientific">Apatococcus lobatus</name>
    <dbReference type="NCBI Taxonomy" id="904363"/>
    <lineage>
        <taxon>Eukaryota</taxon>
        <taxon>Viridiplantae</taxon>
        <taxon>Chlorophyta</taxon>
        <taxon>core chlorophytes</taxon>
        <taxon>Trebouxiophyceae</taxon>
        <taxon>Chlorellales</taxon>
        <taxon>Chlorellaceae</taxon>
        <taxon>Apatococcus</taxon>
    </lineage>
</organism>
<proteinExistence type="inferred from homology"/>
<evidence type="ECO:0000256" key="3">
    <source>
        <dbReference type="ARBA" id="ARBA00022884"/>
    </source>
</evidence>
<dbReference type="InterPro" id="IPR028364">
    <property type="entry name" value="Ribosomal_uL1/biogenesis"/>
</dbReference>
<name>A0AAW1R070_9CHLO</name>
<reference evidence="8 9" key="1">
    <citation type="journal article" date="2024" name="Nat. Commun.">
        <title>Phylogenomics reveals the evolutionary origins of lichenization in chlorophyte algae.</title>
        <authorList>
            <person name="Puginier C."/>
            <person name="Libourel C."/>
            <person name="Otte J."/>
            <person name="Skaloud P."/>
            <person name="Haon M."/>
            <person name="Grisel S."/>
            <person name="Petersen M."/>
            <person name="Berrin J.G."/>
            <person name="Delaux P.M."/>
            <person name="Dal Grande F."/>
            <person name="Keller J."/>
        </authorList>
    </citation>
    <scope>NUCLEOTIDE SEQUENCE [LARGE SCALE GENOMIC DNA]</scope>
    <source>
        <strain evidence="8 9">SAG 2145</strain>
    </source>
</reference>
<sequence length="336" mass="36108">MTALGAPCCSQTSRPQAAPQTHLHHSRPVLRQLCRPVARPCSHLDSNCGCRRRLPVLRAAAAEEVQVADKSAYKPEQPINPLPEDSPDEVESVAPPARTARLRSRRFREVQAKTPSKLDTMAPIEALNLCLELANTKFTESVELHAKLNLETKYNDQQLRATVSLPKGNGKTLKVAALCQGDNQSKATEAGADYVGAEDLIEQIAGGMMDFQKLVATPDMMPKVAKLGRTLGPKGLMPNPKGGTVTDNIAQAVVDFKGGKAEYRADKAGNIHLGIGKTNFTAADLLVNLKAVQESVDANRPSGSKGALWKTVSVCTSMGPAIRIPYSAIRDMQDAI</sequence>
<dbReference type="GO" id="GO:0003735">
    <property type="term" value="F:structural constituent of ribosome"/>
    <property type="evidence" value="ECO:0007669"/>
    <property type="project" value="InterPro"/>
</dbReference>
<keyword evidence="5 6" id="KW-0687">Ribonucleoprotein</keyword>
<evidence type="ECO:0000256" key="5">
    <source>
        <dbReference type="ARBA" id="ARBA00023274"/>
    </source>
</evidence>
<evidence type="ECO:0000313" key="8">
    <source>
        <dbReference type="EMBL" id="KAK9827142.1"/>
    </source>
</evidence>
<dbReference type="AlphaFoldDB" id="A0AAW1R070"/>
<dbReference type="FunFam" id="3.40.50.790:FF:000001">
    <property type="entry name" value="50S ribosomal protein L1"/>
    <property type="match status" value="1"/>
</dbReference>
<comment type="similarity">
    <text evidence="1 6">Belongs to the universal ribosomal protein uL1 family.</text>
</comment>
<dbReference type="SUPFAM" id="SSF56808">
    <property type="entry name" value="Ribosomal protein L1"/>
    <property type="match status" value="1"/>
</dbReference>
<dbReference type="InterPro" id="IPR005878">
    <property type="entry name" value="Ribosom_uL1_bac-type"/>
</dbReference>
<dbReference type="Proteomes" id="UP001438707">
    <property type="component" value="Unassembled WGS sequence"/>
</dbReference>
<evidence type="ECO:0000313" key="9">
    <source>
        <dbReference type="Proteomes" id="UP001438707"/>
    </source>
</evidence>
<dbReference type="GO" id="GO:0015934">
    <property type="term" value="C:large ribosomal subunit"/>
    <property type="evidence" value="ECO:0007669"/>
    <property type="project" value="InterPro"/>
</dbReference>
<accession>A0AAW1R070</accession>
<feature type="region of interest" description="Disordered" evidence="7">
    <location>
        <begin position="1"/>
        <end position="24"/>
    </location>
</feature>
<dbReference type="Gene3D" id="3.40.50.790">
    <property type="match status" value="1"/>
</dbReference>
<evidence type="ECO:0000256" key="2">
    <source>
        <dbReference type="ARBA" id="ARBA00022730"/>
    </source>
</evidence>
<feature type="compositionally biased region" description="Polar residues" evidence="7">
    <location>
        <begin position="9"/>
        <end position="19"/>
    </location>
</feature>